<dbReference type="Proteomes" id="UP001230156">
    <property type="component" value="Unassembled WGS sequence"/>
</dbReference>
<protein>
    <submittedName>
        <fullName evidence="1">PAS domain-containing protein</fullName>
    </submittedName>
</protein>
<name>A0ABU0YGJ6_9PROT</name>
<evidence type="ECO:0000313" key="1">
    <source>
        <dbReference type="EMBL" id="MDQ7246844.1"/>
    </source>
</evidence>
<comment type="caution">
    <text evidence="1">The sequence shown here is derived from an EMBL/GenBank/DDBJ whole genome shotgun (WGS) entry which is preliminary data.</text>
</comment>
<dbReference type="Pfam" id="PF07310">
    <property type="entry name" value="PAS_5"/>
    <property type="match status" value="1"/>
</dbReference>
<evidence type="ECO:0000313" key="2">
    <source>
        <dbReference type="Proteomes" id="UP001230156"/>
    </source>
</evidence>
<sequence length="175" mass="20133">MESDLSASLGNQKAGRYNFIAPDECRSEKVRRLLDYWHEIRAGRAMPRRKDIDPTLIWPLLKNVFMNEWHANPDRIFYRIAGTELVGALGFEIRGKWLTDLYKDEADVERTLDLYRTVIRTRAPVFGRTEGTQLRLGANSFEWVICPLSDDGEAVTHFIGLEDYVSPRPYLGAPS</sequence>
<dbReference type="EMBL" id="JAUYVI010000002">
    <property type="protein sequence ID" value="MDQ7246844.1"/>
    <property type="molecule type" value="Genomic_DNA"/>
</dbReference>
<dbReference type="RefSeq" id="WP_379954262.1">
    <property type="nucleotide sequence ID" value="NZ_JAUYVI010000002.1"/>
</dbReference>
<reference evidence="2" key="1">
    <citation type="submission" date="2023-08" db="EMBL/GenBank/DDBJ databases">
        <title>Rhodospirillaceae gen. nov., a novel taxon isolated from the Yangtze River Yuezi River estuary sludge.</title>
        <authorList>
            <person name="Ruan L."/>
        </authorList>
    </citation>
    <scope>NUCLEOTIDE SEQUENCE [LARGE SCALE GENOMIC DNA]</scope>
    <source>
        <strain evidence="2">R-7</strain>
    </source>
</reference>
<keyword evidence="2" id="KW-1185">Reference proteome</keyword>
<proteinExistence type="predicted"/>
<gene>
    <name evidence="1" type="ORF">Q8A70_04175</name>
</gene>
<accession>A0ABU0YGJ6</accession>
<dbReference type="InterPro" id="IPR009922">
    <property type="entry name" value="DUF1457"/>
</dbReference>
<organism evidence="1 2">
    <name type="scientific">Dongia sedimenti</name>
    <dbReference type="NCBI Taxonomy" id="3064282"/>
    <lineage>
        <taxon>Bacteria</taxon>
        <taxon>Pseudomonadati</taxon>
        <taxon>Pseudomonadota</taxon>
        <taxon>Alphaproteobacteria</taxon>
        <taxon>Rhodospirillales</taxon>
        <taxon>Dongiaceae</taxon>
        <taxon>Dongia</taxon>
    </lineage>
</organism>